<comment type="caution">
    <text evidence="4">The sequence shown here is derived from an EMBL/GenBank/DDBJ whole genome shotgun (WGS) entry which is preliminary data.</text>
</comment>
<evidence type="ECO:0000256" key="2">
    <source>
        <dbReference type="PROSITE-ProRule" id="PRU00335"/>
    </source>
</evidence>
<dbReference type="InterPro" id="IPR009057">
    <property type="entry name" value="Homeodomain-like_sf"/>
</dbReference>
<keyword evidence="1 2" id="KW-0238">DNA-binding</keyword>
<dbReference type="InterPro" id="IPR050109">
    <property type="entry name" value="HTH-type_TetR-like_transc_reg"/>
</dbReference>
<gene>
    <name evidence="4" type="ORF">GL263_09370</name>
</gene>
<keyword evidence="5" id="KW-1185">Reference proteome</keyword>
<evidence type="ECO:0000259" key="3">
    <source>
        <dbReference type="PROSITE" id="PS50977"/>
    </source>
</evidence>
<dbReference type="SUPFAM" id="SSF46689">
    <property type="entry name" value="Homeodomain-like"/>
    <property type="match status" value="1"/>
</dbReference>
<name>A0ABR6EEJ8_9ACTN</name>
<dbReference type="InterPro" id="IPR001647">
    <property type="entry name" value="HTH_TetR"/>
</dbReference>
<dbReference type="PROSITE" id="PS50977">
    <property type="entry name" value="HTH_TETR_2"/>
    <property type="match status" value="1"/>
</dbReference>
<dbReference type="Pfam" id="PF00440">
    <property type="entry name" value="TetR_N"/>
    <property type="match status" value="1"/>
</dbReference>
<dbReference type="EMBL" id="WMLF01000098">
    <property type="protein sequence ID" value="MBB1243766.1"/>
    <property type="molecule type" value="Genomic_DNA"/>
</dbReference>
<reference evidence="5" key="1">
    <citation type="journal article" date="2020" name="Syst. Appl. Microbiol.">
        <title>Streptomyces alkaliterrae sp. nov., isolated from an alkaline soil, and emended descriptions of Streptomyces alkaliphilus, Streptomyces calidiresistens and Streptomyces durbertensis.</title>
        <authorList>
            <person name="Swiecimska M."/>
            <person name="Golinska P."/>
            <person name="Nouioui I."/>
            <person name="Wypij M."/>
            <person name="Rai M."/>
            <person name="Sangal V."/>
            <person name="Goodfellow M."/>
        </authorList>
    </citation>
    <scope>NUCLEOTIDE SEQUENCE [LARGE SCALE GENOMIC DNA]</scope>
    <source>
        <strain evidence="5">DSM 104538</strain>
    </source>
</reference>
<evidence type="ECO:0000313" key="5">
    <source>
        <dbReference type="Proteomes" id="UP000766698"/>
    </source>
</evidence>
<protein>
    <submittedName>
        <fullName evidence="4">TetR/AcrR family transcriptional regulator</fullName>
    </submittedName>
</protein>
<dbReference type="PANTHER" id="PTHR30055">
    <property type="entry name" value="HTH-TYPE TRANSCRIPTIONAL REGULATOR RUTR"/>
    <property type="match status" value="1"/>
</dbReference>
<dbReference type="PRINTS" id="PR00455">
    <property type="entry name" value="HTHTETR"/>
</dbReference>
<dbReference type="Gene3D" id="1.10.357.10">
    <property type="entry name" value="Tetracycline Repressor, domain 2"/>
    <property type="match status" value="1"/>
</dbReference>
<feature type="domain" description="HTH tetR-type" evidence="3">
    <location>
        <begin position="1"/>
        <end position="55"/>
    </location>
</feature>
<sequence>MLDAARRLFVERGWAAATVADIAKAAEVGVQTVYFTFGDKRALLRELLDTAVAGDSDPVATLDRPWARAVLAEPDPAAQLARQAAGAREIMERAAPVLEVVRGAAASDEQMAELWRLNREQRHTVQLSFARALAGKVAGPLREGRDPGAVADVATVLLGPETYGPLVTEAGWPPPRWERWAADSLVRQFLP</sequence>
<proteinExistence type="predicted"/>
<accession>A0ABR6EEJ8</accession>
<feature type="DNA-binding region" description="H-T-H motif" evidence="2">
    <location>
        <begin position="18"/>
        <end position="37"/>
    </location>
</feature>
<dbReference type="PANTHER" id="PTHR30055:SF146">
    <property type="entry name" value="HTH-TYPE TRANSCRIPTIONAL DUAL REGULATOR CECR"/>
    <property type="match status" value="1"/>
</dbReference>
<evidence type="ECO:0000256" key="1">
    <source>
        <dbReference type="ARBA" id="ARBA00023125"/>
    </source>
</evidence>
<dbReference type="Proteomes" id="UP000766698">
    <property type="component" value="Unassembled WGS sequence"/>
</dbReference>
<organism evidence="4 5">
    <name type="scientific">Streptomyces durbertensis</name>
    <dbReference type="NCBI Taxonomy" id="2448886"/>
    <lineage>
        <taxon>Bacteria</taxon>
        <taxon>Bacillati</taxon>
        <taxon>Actinomycetota</taxon>
        <taxon>Actinomycetes</taxon>
        <taxon>Kitasatosporales</taxon>
        <taxon>Streptomycetaceae</taxon>
        <taxon>Streptomyces</taxon>
    </lineage>
</organism>
<evidence type="ECO:0000313" key="4">
    <source>
        <dbReference type="EMBL" id="MBB1243766.1"/>
    </source>
</evidence>